<accession>A0A811ZCW1</accession>
<keyword evidence="3" id="KW-1185">Reference proteome</keyword>
<proteinExistence type="predicted"/>
<dbReference type="Proteomes" id="UP000645828">
    <property type="component" value="Unassembled WGS sequence"/>
</dbReference>
<dbReference type="EMBL" id="CAJHUB010000762">
    <property type="protein sequence ID" value="CAD7686533.1"/>
    <property type="molecule type" value="Genomic_DNA"/>
</dbReference>
<organism evidence="2 3">
    <name type="scientific">Nyctereutes procyonoides</name>
    <name type="common">Raccoon dog</name>
    <name type="synonym">Canis procyonoides</name>
    <dbReference type="NCBI Taxonomy" id="34880"/>
    <lineage>
        <taxon>Eukaryota</taxon>
        <taxon>Metazoa</taxon>
        <taxon>Chordata</taxon>
        <taxon>Craniata</taxon>
        <taxon>Vertebrata</taxon>
        <taxon>Euteleostomi</taxon>
        <taxon>Mammalia</taxon>
        <taxon>Eutheria</taxon>
        <taxon>Laurasiatheria</taxon>
        <taxon>Carnivora</taxon>
        <taxon>Caniformia</taxon>
        <taxon>Canidae</taxon>
        <taxon>Nyctereutes</taxon>
    </lineage>
</organism>
<reference evidence="2" key="1">
    <citation type="submission" date="2020-12" db="EMBL/GenBank/DDBJ databases">
        <authorList>
            <consortium name="Molecular Ecology Group"/>
        </authorList>
    </citation>
    <scope>NUCLEOTIDE SEQUENCE</scope>
    <source>
        <strain evidence="2">TBG_1078</strain>
    </source>
</reference>
<dbReference type="AlphaFoldDB" id="A0A811ZCW1"/>
<feature type="region of interest" description="Disordered" evidence="1">
    <location>
        <begin position="1"/>
        <end position="43"/>
    </location>
</feature>
<gene>
    <name evidence="2" type="ORF">NYPRO_LOCUS19326</name>
</gene>
<evidence type="ECO:0000313" key="3">
    <source>
        <dbReference type="Proteomes" id="UP000645828"/>
    </source>
</evidence>
<name>A0A811ZCW1_NYCPR</name>
<evidence type="ECO:0000256" key="1">
    <source>
        <dbReference type="SAM" id="MobiDB-lite"/>
    </source>
</evidence>
<comment type="caution">
    <text evidence="2">The sequence shown here is derived from an EMBL/GenBank/DDBJ whole genome shotgun (WGS) entry which is preliminary data.</text>
</comment>
<sequence>MADDTRLYQPHSGCPSKKREKTPKTNNHPLQTPKRNRRDLFVE</sequence>
<protein>
    <submittedName>
        <fullName evidence="2">(raccoon dog) hypothetical protein</fullName>
    </submittedName>
</protein>
<evidence type="ECO:0000313" key="2">
    <source>
        <dbReference type="EMBL" id="CAD7686533.1"/>
    </source>
</evidence>